<dbReference type="InterPro" id="IPR049453">
    <property type="entry name" value="Memb_transporter_dom"/>
</dbReference>
<evidence type="ECO:0000256" key="5">
    <source>
        <dbReference type="SAM" id="MobiDB-lite"/>
    </source>
</evidence>
<dbReference type="Proteomes" id="UP001500552">
    <property type="component" value="Unassembled WGS sequence"/>
</dbReference>
<feature type="transmembrane region" description="Helical" evidence="6">
    <location>
        <begin position="136"/>
        <end position="157"/>
    </location>
</feature>
<protein>
    <submittedName>
        <fullName evidence="9">FUSC family protein</fullName>
    </submittedName>
</protein>
<name>A0ABP8M2T1_9BACT</name>
<keyword evidence="4 6" id="KW-0472">Membrane</keyword>
<feature type="transmembrane region" description="Helical" evidence="6">
    <location>
        <begin position="442"/>
        <end position="459"/>
    </location>
</feature>
<accession>A0ABP8M2T1</accession>
<dbReference type="Pfam" id="PF12805">
    <property type="entry name" value="FUSC-like"/>
    <property type="match status" value="1"/>
</dbReference>
<comment type="caution">
    <text evidence="9">The sequence shown here is derived from an EMBL/GenBank/DDBJ whole genome shotgun (WGS) entry which is preliminary data.</text>
</comment>
<evidence type="ECO:0000313" key="10">
    <source>
        <dbReference type="Proteomes" id="UP001500552"/>
    </source>
</evidence>
<dbReference type="EMBL" id="BAABHC010000029">
    <property type="protein sequence ID" value="GAA4441261.1"/>
    <property type="molecule type" value="Genomic_DNA"/>
</dbReference>
<feature type="compositionally biased region" description="Pro residues" evidence="5">
    <location>
        <begin position="663"/>
        <end position="672"/>
    </location>
</feature>
<evidence type="ECO:0000256" key="4">
    <source>
        <dbReference type="ARBA" id="ARBA00023136"/>
    </source>
</evidence>
<feature type="transmembrane region" description="Helical" evidence="6">
    <location>
        <begin position="68"/>
        <end position="85"/>
    </location>
</feature>
<keyword evidence="10" id="KW-1185">Reference proteome</keyword>
<evidence type="ECO:0000313" key="9">
    <source>
        <dbReference type="EMBL" id="GAA4441261.1"/>
    </source>
</evidence>
<feature type="transmembrane region" description="Helical" evidence="6">
    <location>
        <begin position="465"/>
        <end position="483"/>
    </location>
</feature>
<dbReference type="InterPro" id="IPR032692">
    <property type="entry name" value="YccS_N"/>
</dbReference>
<proteinExistence type="predicted"/>
<sequence length="713" mass="79289">MNIKNWTAKRFFFSEYFADGIRTTLAVLLPMLAFMQLGHLQSGIPVSIGALAASLADVPGPVAHKRNGLLIGTLVVFSVALLTGYARTNVFLMGTNILLVCFFLSMLTVYGNRAAVVGTAGLLVLVLVMGLAPENIWAFSGLLAAGGIWYLLLSMAFSRILPYRPAQHALGECIRETARFLKLKADFYSPATNLDEDYRKVIQQQTVVSEKQDAVRELLLHDRERAKETTDRDSVLVLTFVDVVDLYEQVAAIQFDYETMRQAFSGSGILEHIGSVIKLVADELNEIGWAIQSDTRFKHRLSLPEELEQLKRRIEGAAVGNNENSSLVLKKLYDNLHRMAHRMEVIQRYFTSGETAAASQREELEYASFVSRQGYDLKLFRDNLTPTSAIFRHALRVALACLFGYILTKSVALGNHSYWVLLTIIVIMKPAFSLTKQRNYERLVGTLVGGVLGVLALALVQEKAIQFVLLVFFMIGTFSAFRISYVVSVIFMTPFILISFAFLGGAAYVLAQERIVDTLLGSAIAFTASYLLFPNWESEKLSGLMQKMLQANIGYLQKLETCVAGRGVSINEYKLARKEVYINSANLSAAFQRMISEPKRKQHNVDKVHSFLVLNHILSSNIAAVTSTLMAKEHPAYPAVYRYPVREAAAALQESLQRLSAPAPAPPVPEAAPPETNTTEMSFDQEDALLKEQLEFIQKVSHNICKTTEAIRA</sequence>
<feature type="transmembrane region" description="Helical" evidence="6">
    <location>
        <begin position="97"/>
        <end position="130"/>
    </location>
</feature>
<evidence type="ECO:0000256" key="3">
    <source>
        <dbReference type="ARBA" id="ARBA00022989"/>
    </source>
</evidence>
<feature type="transmembrane region" description="Helical" evidence="6">
    <location>
        <begin position="490"/>
        <end position="509"/>
    </location>
</feature>
<feature type="transmembrane region" description="Helical" evidence="6">
    <location>
        <begin position="515"/>
        <end position="533"/>
    </location>
</feature>
<dbReference type="PANTHER" id="PTHR31086">
    <property type="entry name" value="ALUMINUM-ACTIVATED MALATE TRANSPORTER 10"/>
    <property type="match status" value="1"/>
</dbReference>
<evidence type="ECO:0000256" key="1">
    <source>
        <dbReference type="ARBA" id="ARBA00004141"/>
    </source>
</evidence>
<evidence type="ECO:0000259" key="7">
    <source>
        <dbReference type="Pfam" id="PF12805"/>
    </source>
</evidence>
<keyword evidence="3 6" id="KW-1133">Transmembrane helix</keyword>
<feature type="domain" description="Integral membrane protein YccS N-terminal" evidence="7">
    <location>
        <begin position="70"/>
        <end position="339"/>
    </location>
</feature>
<feature type="domain" description="Integral membrane bound transporter" evidence="8">
    <location>
        <begin position="400"/>
        <end position="527"/>
    </location>
</feature>
<evidence type="ECO:0000256" key="6">
    <source>
        <dbReference type="SAM" id="Phobius"/>
    </source>
</evidence>
<evidence type="ECO:0000256" key="2">
    <source>
        <dbReference type="ARBA" id="ARBA00022692"/>
    </source>
</evidence>
<keyword evidence="2 6" id="KW-0812">Transmembrane</keyword>
<gene>
    <name evidence="9" type="ORF">GCM10023188_39580</name>
</gene>
<evidence type="ECO:0000259" key="8">
    <source>
        <dbReference type="Pfam" id="PF13515"/>
    </source>
</evidence>
<dbReference type="Pfam" id="PF13515">
    <property type="entry name" value="FUSC_2"/>
    <property type="match status" value="1"/>
</dbReference>
<reference evidence="10" key="1">
    <citation type="journal article" date="2019" name="Int. J. Syst. Evol. Microbiol.">
        <title>The Global Catalogue of Microorganisms (GCM) 10K type strain sequencing project: providing services to taxonomists for standard genome sequencing and annotation.</title>
        <authorList>
            <consortium name="The Broad Institute Genomics Platform"/>
            <consortium name="The Broad Institute Genome Sequencing Center for Infectious Disease"/>
            <person name="Wu L."/>
            <person name="Ma J."/>
        </authorList>
    </citation>
    <scope>NUCLEOTIDE SEQUENCE [LARGE SCALE GENOMIC DNA]</scope>
    <source>
        <strain evidence="10">JCM 17926</strain>
    </source>
</reference>
<organism evidence="9 10">
    <name type="scientific">Pontibacter saemangeumensis</name>
    <dbReference type="NCBI Taxonomy" id="1084525"/>
    <lineage>
        <taxon>Bacteria</taxon>
        <taxon>Pseudomonadati</taxon>
        <taxon>Bacteroidota</taxon>
        <taxon>Cytophagia</taxon>
        <taxon>Cytophagales</taxon>
        <taxon>Hymenobacteraceae</taxon>
        <taxon>Pontibacter</taxon>
    </lineage>
</organism>
<dbReference type="RefSeq" id="WP_345161585.1">
    <property type="nucleotide sequence ID" value="NZ_BAABHC010000029.1"/>
</dbReference>
<feature type="region of interest" description="Disordered" evidence="5">
    <location>
        <begin position="659"/>
        <end position="678"/>
    </location>
</feature>
<comment type="subcellular location">
    <subcellularLocation>
        <location evidence="1">Membrane</location>
        <topology evidence="1">Multi-pass membrane protein</topology>
    </subcellularLocation>
</comment>